<evidence type="ECO:0000313" key="2">
    <source>
        <dbReference type="EMBL" id="OCT83836.1"/>
    </source>
</evidence>
<evidence type="ECO:0000313" key="3">
    <source>
        <dbReference type="Proteomes" id="UP000694892"/>
    </source>
</evidence>
<organism evidence="2 3">
    <name type="scientific">Xenopus laevis</name>
    <name type="common">African clawed frog</name>
    <dbReference type="NCBI Taxonomy" id="8355"/>
    <lineage>
        <taxon>Eukaryota</taxon>
        <taxon>Metazoa</taxon>
        <taxon>Chordata</taxon>
        <taxon>Craniata</taxon>
        <taxon>Vertebrata</taxon>
        <taxon>Euteleostomi</taxon>
        <taxon>Amphibia</taxon>
        <taxon>Batrachia</taxon>
        <taxon>Anura</taxon>
        <taxon>Pipoidea</taxon>
        <taxon>Pipidae</taxon>
        <taxon>Xenopodinae</taxon>
        <taxon>Xenopus</taxon>
        <taxon>Xenopus</taxon>
    </lineage>
</organism>
<keyword evidence="1" id="KW-1133">Transmembrane helix</keyword>
<gene>
    <name evidence="2" type="ORF">XELAEV_18021976mg</name>
</gene>
<dbReference type="AlphaFoldDB" id="A0A974HN74"/>
<dbReference type="EMBL" id="CM004472">
    <property type="protein sequence ID" value="OCT83836.1"/>
    <property type="molecule type" value="Genomic_DNA"/>
</dbReference>
<accession>A0A974HN74</accession>
<sequence length="66" mass="7385">MDPGCLFIFLTKFKNTAWSGVFMVLIFLLASTTLFIGNPSSLLFPGMWWPSLLPVNTLFAQEGLSR</sequence>
<evidence type="ECO:0000256" key="1">
    <source>
        <dbReference type="SAM" id="Phobius"/>
    </source>
</evidence>
<reference evidence="3" key="1">
    <citation type="journal article" date="2016" name="Nature">
        <title>Genome evolution in the allotetraploid frog Xenopus laevis.</title>
        <authorList>
            <person name="Session A.M."/>
            <person name="Uno Y."/>
            <person name="Kwon T."/>
            <person name="Chapman J.A."/>
            <person name="Toyoda A."/>
            <person name="Takahashi S."/>
            <person name="Fukui A."/>
            <person name="Hikosaka A."/>
            <person name="Suzuki A."/>
            <person name="Kondo M."/>
            <person name="van Heeringen S.J."/>
            <person name="Quigley I."/>
            <person name="Heinz S."/>
            <person name="Ogino H."/>
            <person name="Ochi H."/>
            <person name="Hellsten U."/>
            <person name="Lyons J.B."/>
            <person name="Simakov O."/>
            <person name="Putnam N."/>
            <person name="Stites J."/>
            <person name="Kuroki Y."/>
            <person name="Tanaka T."/>
            <person name="Michiue T."/>
            <person name="Watanabe M."/>
            <person name="Bogdanovic O."/>
            <person name="Lister R."/>
            <person name="Georgiou G."/>
            <person name="Paranjpe S.S."/>
            <person name="van Kruijsbergen I."/>
            <person name="Shu S."/>
            <person name="Carlson J."/>
            <person name="Kinoshita T."/>
            <person name="Ohta Y."/>
            <person name="Mawaribuchi S."/>
            <person name="Jenkins J."/>
            <person name="Grimwood J."/>
            <person name="Schmutz J."/>
            <person name="Mitros T."/>
            <person name="Mozaffari S.V."/>
            <person name="Suzuki Y."/>
            <person name="Haramoto Y."/>
            <person name="Yamamoto T.S."/>
            <person name="Takagi C."/>
            <person name="Heald R."/>
            <person name="Miller K."/>
            <person name="Haudenschild C."/>
            <person name="Kitzman J."/>
            <person name="Nakayama T."/>
            <person name="Izutsu Y."/>
            <person name="Robert J."/>
            <person name="Fortriede J."/>
            <person name="Burns K."/>
            <person name="Lotay V."/>
            <person name="Karimi K."/>
            <person name="Yasuoka Y."/>
            <person name="Dichmann D.S."/>
            <person name="Flajnik M.F."/>
            <person name="Houston D.W."/>
            <person name="Shendure J."/>
            <person name="DuPasquier L."/>
            <person name="Vize P.D."/>
            <person name="Zorn A.M."/>
            <person name="Ito M."/>
            <person name="Marcotte E.M."/>
            <person name="Wallingford J.B."/>
            <person name="Ito Y."/>
            <person name="Asashima M."/>
            <person name="Ueno N."/>
            <person name="Matsuda Y."/>
            <person name="Veenstra G.J."/>
            <person name="Fujiyama A."/>
            <person name="Harland R.M."/>
            <person name="Taira M."/>
            <person name="Rokhsar D.S."/>
        </authorList>
    </citation>
    <scope>NUCLEOTIDE SEQUENCE [LARGE SCALE GENOMIC DNA]</scope>
    <source>
        <strain evidence="3">J</strain>
    </source>
</reference>
<dbReference type="Proteomes" id="UP000694892">
    <property type="component" value="Chromosome 4L"/>
</dbReference>
<protein>
    <submittedName>
        <fullName evidence="2">Uncharacterized protein</fullName>
    </submittedName>
</protein>
<name>A0A974HN74_XENLA</name>
<keyword evidence="1" id="KW-0812">Transmembrane</keyword>
<keyword evidence="1" id="KW-0472">Membrane</keyword>
<proteinExistence type="predicted"/>
<feature type="transmembrane region" description="Helical" evidence="1">
    <location>
        <begin position="17"/>
        <end position="37"/>
    </location>
</feature>